<evidence type="ECO:0000313" key="15">
    <source>
        <dbReference type="EMBL" id="OGC45200.1"/>
    </source>
</evidence>
<evidence type="ECO:0000256" key="12">
    <source>
        <dbReference type="PIRSR" id="PIRSR604793-1"/>
    </source>
</evidence>
<dbReference type="InterPro" id="IPR038094">
    <property type="entry name" value="Desulfoferrodoxin_N_sf"/>
</dbReference>
<feature type="binding site" evidence="12">
    <location>
        <position position="118"/>
    </location>
    <ligand>
        <name>Fe cation</name>
        <dbReference type="ChEBI" id="CHEBI:24875"/>
        <label>1</label>
    </ligand>
</feature>
<dbReference type="EMBL" id="MEUN01000015">
    <property type="protein sequence ID" value="OGC45200.1"/>
    <property type="molecule type" value="Genomic_DNA"/>
</dbReference>
<protein>
    <recommendedName>
        <fullName evidence="4">Desulfoferrodoxin</fullName>
        <ecNumber evidence="3">1.15.1.2</ecNumber>
    </recommendedName>
    <alternativeName>
        <fullName evidence="10">Superoxide reductase</fullName>
    </alternativeName>
</protein>
<feature type="binding site" evidence="12">
    <location>
        <position position="30"/>
    </location>
    <ligand>
        <name>Fe cation</name>
        <dbReference type="ChEBI" id="CHEBI:24875"/>
        <label>1</label>
    </ligand>
</feature>
<feature type="binding site" evidence="12">
    <location>
        <position position="121"/>
    </location>
    <ligand>
        <name>Fe cation</name>
        <dbReference type="ChEBI" id="CHEBI:24875"/>
        <label>1</label>
    </ligand>
</feature>
<organism evidence="15 16">
    <name type="scientific">candidate division WS6 bacterium RIFOXYB1_FULL_33_14</name>
    <dbReference type="NCBI Taxonomy" id="1817896"/>
    <lineage>
        <taxon>Bacteria</taxon>
        <taxon>Candidatus Dojkabacteria</taxon>
    </lineage>
</organism>
<feature type="binding site" evidence="12">
    <location>
        <position position="75"/>
    </location>
    <ligand>
        <name>Fe cation</name>
        <dbReference type="ChEBI" id="CHEBI:24875"/>
        <label>2</label>
        <note>catalytic</note>
    </ligand>
</feature>
<comment type="catalytic activity">
    <reaction evidence="11">
        <text>reduced [rubredoxin] + superoxide + 2 H(+) = oxidized [rubredoxin] + H2O2</text>
        <dbReference type="Rhea" id="RHEA:21324"/>
        <dbReference type="Rhea" id="RHEA-COMP:10302"/>
        <dbReference type="Rhea" id="RHEA-COMP:10303"/>
        <dbReference type="ChEBI" id="CHEBI:15378"/>
        <dbReference type="ChEBI" id="CHEBI:16240"/>
        <dbReference type="ChEBI" id="CHEBI:18421"/>
        <dbReference type="ChEBI" id="CHEBI:29033"/>
        <dbReference type="ChEBI" id="CHEBI:29034"/>
        <dbReference type="EC" id="1.15.1.2"/>
    </reaction>
</comment>
<evidence type="ECO:0000256" key="1">
    <source>
        <dbReference type="ARBA" id="ARBA00001973"/>
    </source>
</evidence>
<dbReference type="InterPro" id="IPR004793">
    <property type="entry name" value="Desulfoferrodoxin_rbo"/>
</dbReference>
<evidence type="ECO:0000313" key="16">
    <source>
        <dbReference type="Proteomes" id="UP000177434"/>
    </source>
</evidence>
<dbReference type="SUPFAM" id="SSF49367">
    <property type="entry name" value="Superoxide reductase-like"/>
    <property type="match status" value="1"/>
</dbReference>
<dbReference type="GO" id="GO:0019430">
    <property type="term" value="P:removal of superoxide radicals"/>
    <property type="evidence" value="ECO:0007669"/>
    <property type="project" value="InterPro"/>
</dbReference>
<gene>
    <name evidence="15" type="ORF">A2400_02000</name>
</gene>
<comment type="cofactor">
    <cofactor evidence="12">
        <name>Fe(3+)</name>
        <dbReference type="ChEBI" id="CHEBI:29034"/>
    </cofactor>
    <text evidence="12">Binds 1 Fe(3+) ion per subunit. The iron ion 1 is coordinated via 4 cysteine residues.</text>
</comment>
<dbReference type="PANTHER" id="PTHR36541">
    <property type="entry name" value="SUPEROXIDE REDUCTASE-RELATED"/>
    <property type="match status" value="1"/>
</dbReference>
<evidence type="ECO:0000256" key="5">
    <source>
        <dbReference type="ARBA" id="ARBA00022448"/>
    </source>
</evidence>
<dbReference type="Gene3D" id="2.20.28.100">
    <property type="entry name" value="Desulphoferrodoxin, N-terminal domain"/>
    <property type="match status" value="1"/>
</dbReference>
<dbReference type="AlphaFoldDB" id="A0A1F4UK64"/>
<feature type="domain" description="Desulfoferrodoxin ferrous iron-binding" evidence="13">
    <location>
        <begin position="43"/>
        <end position="126"/>
    </location>
</feature>
<dbReference type="GO" id="GO:0005506">
    <property type="term" value="F:iron ion binding"/>
    <property type="evidence" value="ECO:0007669"/>
    <property type="project" value="InterPro"/>
</dbReference>
<evidence type="ECO:0000256" key="11">
    <source>
        <dbReference type="ARBA" id="ARBA00047448"/>
    </source>
</evidence>
<dbReference type="Pfam" id="PF06397">
    <property type="entry name" value="Desulfoferrod_N"/>
    <property type="match status" value="1"/>
</dbReference>
<comment type="cofactor">
    <cofactor evidence="1">
        <name>Cu(2+)</name>
        <dbReference type="ChEBI" id="CHEBI:29036"/>
    </cofactor>
</comment>
<evidence type="ECO:0000256" key="4">
    <source>
        <dbReference type="ARBA" id="ARBA00014839"/>
    </source>
</evidence>
<comment type="cofactor">
    <cofactor evidence="12">
        <name>Fe(2+)</name>
        <dbReference type="ChEBI" id="CHEBI:29033"/>
    </cofactor>
    <text evidence="12">Binds 1 Fe(2+) ion per subunit. The iron ion 2 is coordinated via four histidines and one cysteine residue.</text>
</comment>
<dbReference type="Gene3D" id="2.60.40.730">
    <property type="entry name" value="SOR catalytic domain"/>
    <property type="match status" value="1"/>
</dbReference>
<keyword evidence="5" id="KW-0813">Transport</keyword>
<dbReference type="Proteomes" id="UP000177434">
    <property type="component" value="Unassembled WGS sequence"/>
</dbReference>
<accession>A0A1F4UK64</accession>
<dbReference type="NCBIfam" id="TIGR00319">
    <property type="entry name" value="desulf_FeS4"/>
    <property type="match status" value="1"/>
</dbReference>
<evidence type="ECO:0000256" key="10">
    <source>
        <dbReference type="ARBA" id="ARBA00031398"/>
    </source>
</evidence>
<keyword evidence="6 12" id="KW-0479">Metal-binding</keyword>
<dbReference type="GO" id="GO:0050605">
    <property type="term" value="F:superoxide reductase activity"/>
    <property type="evidence" value="ECO:0007669"/>
    <property type="project" value="UniProtKB-EC"/>
</dbReference>
<evidence type="ECO:0000256" key="6">
    <source>
        <dbReference type="ARBA" id="ARBA00022723"/>
    </source>
</evidence>
<feature type="binding site" evidence="12">
    <location>
        <position position="10"/>
    </location>
    <ligand>
        <name>Fe cation</name>
        <dbReference type="ChEBI" id="CHEBI:24875"/>
        <label>1</label>
    </ligand>
</feature>
<dbReference type="EC" id="1.15.1.2" evidence="3"/>
<feature type="binding site" evidence="12">
    <location>
        <position position="13"/>
    </location>
    <ligand>
        <name>Fe cation</name>
        <dbReference type="ChEBI" id="CHEBI:24875"/>
        <label>1</label>
    </ligand>
</feature>
<evidence type="ECO:0000259" key="13">
    <source>
        <dbReference type="Pfam" id="PF01880"/>
    </source>
</evidence>
<feature type="domain" description="Desulfoferrodoxin N-terminal" evidence="14">
    <location>
        <begin position="3"/>
        <end position="35"/>
    </location>
</feature>
<sequence length="127" mass="14592">MAKKGKIYRCAICGNIVEVLEEGAGTLVCCGQDMNELEEKSEDQGLEKHVPQIKIDRDTVIVTVGDVLHPMEESHYIQFIELLIDDDRQIKYLKPDDKPEAVFKLPKEYKNITAREYCNLHGLWKSK</sequence>
<dbReference type="NCBIfam" id="TIGR00332">
    <property type="entry name" value="neela_ferrous"/>
    <property type="match status" value="1"/>
</dbReference>
<name>A0A1F4UK64_9BACT</name>
<comment type="caution">
    <text evidence="15">The sequence shown here is derived from an EMBL/GenBank/DDBJ whole genome shotgun (WGS) entry which is preliminary data.</text>
</comment>
<evidence type="ECO:0000256" key="2">
    <source>
        <dbReference type="ARBA" id="ARBA00005941"/>
    </source>
</evidence>
<dbReference type="InterPro" id="IPR051233">
    <property type="entry name" value="Desulfoferrodoxin_SOR"/>
</dbReference>
<proteinExistence type="inferred from homology"/>
<dbReference type="NCBIfam" id="TIGR00320">
    <property type="entry name" value="dfx_rbo"/>
    <property type="match status" value="1"/>
</dbReference>
<dbReference type="SUPFAM" id="SSF57802">
    <property type="entry name" value="Rubredoxin-like"/>
    <property type="match status" value="1"/>
</dbReference>
<reference evidence="15 16" key="1">
    <citation type="journal article" date="2016" name="Nat. Commun.">
        <title>Thousands of microbial genomes shed light on interconnected biogeochemical processes in an aquifer system.</title>
        <authorList>
            <person name="Anantharaman K."/>
            <person name="Brown C.T."/>
            <person name="Hug L.A."/>
            <person name="Sharon I."/>
            <person name="Castelle C.J."/>
            <person name="Probst A.J."/>
            <person name="Thomas B.C."/>
            <person name="Singh A."/>
            <person name="Wilkins M.J."/>
            <person name="Karaoz U."/>
            <person name="Brodie E.L."/>
            <person name="Williams K.H."/>
            <person name="Hubbard S.S."/>
            <person name="Banfield J.F."/>
        </authorList>
    </citation>
    <scope>NUCLEOTIDE SEQUENCE [LARGE SCALE GENOMIC DNA]</scope>
</reference>
<evidence type="ECO:0000259" key="14">
    <source>
        <dbReference type="Pfam" id="PF06397"/>
    </source>
</evidence>
<dbReference type="PANTHER" id="PTHR36541:SF1">
    <property type="entry name" value="SUPEROXIDE REDUCTASE-RELATED"/>
    <property type="match status" value="1"/>
</dbReference>
<dbReference type="InterPro" id="IPR002742">
    <property type="entry name" value="Desulfoferrodoxin_Fe-bd_dom"/>
</dbReference>
<evidence type="ECO:0000256" key="3">
    <source>
        <dbReference type="ARBA" id="ARBA00012679"/>
    </source>
</evidence>
<comment type="similarity">
    <text evidence="2">Belongs to the desulfoferrodoxin family.</text>
</comment>
<feature type="binding site" evidence="12">
    <location>
        <position position="69"/>
    </location>
    <ligand>
        <name>Fe cation</name>
        <dbReference type="ChEBI" id="CHEBI:24875"/>
        <label>2</label>
        <note>catalytic</note>
    </ligand>
</feature>
<evidence type="ECO:0000256" key="7">
    <source>
        <dbReference type="ARBA" id="ARBA00022982"/>
    </source>
</evidence>
<dbReference type="InterPro" id="IPR004462">
    <property type="entry name" value="Desulfoferrodoxin_N"/>
</dbReference>
<feature type="binding site" evidence="12">
    <location>
        <position position="29"/>
    </location>
    <ligand>
        <name>Fe cation</name>
        <dbReference type="ChEBI" id="CHEBI:24875"/>
        <label>1</label>
    </ligand>
</feature>
<evidence type="ECO:0000256" key="8">
    <source>
        <dbReference type="ARBA" id="ARBA00023004"/>
    </source>
</evidence>
<keyword evidence="7" id="KW-0249">Electron transport</keyword>
<feature type="binding site" evidence="12">
    <location>
        <position position="49"/>
    </location>
    <ligand>
        <name>Fe cation</name>
        <dbReference type="ChEBI" id="CHEBI:24875"/>
        <label>2</label>
        <note>catalytic</note>
    </ligand>
</feature>
<evidence type="ECO:0000256" key="9">
    <source>
        <dbReference type="ARBA" id="ARBA00024690"/>
    </source>
</evidence>
<dbReference type="InterPro" id="IPR036073">
    <property type="entry name" value="Desulfoferrodoxin_Fe-bd_dom_sf"/>
</dbReference>
<keyword evidence="8 12" id="KW-0408">Iron</keyword>
<dbReference type="CDD" id="cd00974">
    <property type="entry name" value="DSRD"/>
    <property type="match status" value="1"/>
</dbReference>
<dbReference type="Pfam" id="PF01880">
    <property type="entry name" value="Desulfoferrodox"/>
    <property type="match status" value="1"/>
</dbReference>
<comment type="function">
    <text evidence="9">Catalyzes the one-electron reduction of superoxide anion radical to hydrogen peroxide at a nonheme ferrous iron center. Plays a fundamental role in case of oxidative stress via its superoxide detoxification activity.</text>
</comment>